<comment type="caution">
    <text evidence="1">The sequence shown here is derived from an EMBL/GenBank/DDBJ whole genome shotgun (WGS) entry which is preliminary data.</text>
</comment>
<keyword evidence="2" id="KW-1185">Reference proteome</keyword>
<accession>A0ABQ5HFA9</accession>
<dbReference type="Proteomes" id="UP001151760">
    <property type="component" value="Unassembled WGS sequence"/>
</dbReference>
<evidence type="ECO:0000313" key="2">
    <source>
        <dbReference type="Proteomes" id="UP001151760"/>
    </source>
</evidence>
<dbReference type="PANTHER" id="PTHR48462:SF1">
    <property type="entry name" value="PROTEIN, PUTATIVE-RELATED"/>
    <property type="match status" value="1"/>
</dbReference>
<sequence length="489" mass="54056">GCHGGGNEITKTSLITHFRDRHYNGDAQAITRQSLSTNLAVFEEVAVTFKRMGIWLCGGCFKMHNLHSEFRYGKGFDFVSPPGCSDDVVSLFLKGLQTVKSIPPKCRLGFSQVLKEALDKVMRETLAESSSLLSDVDEEDIDLGERNIKQCKRKICDGHNTSAVRVLSSSGVAPYNDATLEDLKTKHPFKPHPSLPLISIDHHHLDGLCAQHLMDCLSRAVVAIYDELVSSIIQAVNLFLDGKCPNWLGEYIANALLTLLVKPGGGIRPIDVGTFSVGMAGGSEAIIHSVNRLIEAYGDDVGLSMLLVDFKKAFNLVDREVMLREGDPIGPLLFSLVLHPVICKIIDSFNLSLHAWYLDDGTIVGDIVVVGKVLELIMEDGPGCGLHFNVDKTKVFWPKEDPQSRIVVWIVMKRVAKTIGLLDDIAKINDPQCELLLLHSCVGISRLYFTMRTCPPRVFEYAQRSFDVALHSSLERIVTASRPGFGDWQ</sequence>
<organism evidence="1 2">
    <name type="scientific">Tanacetum coccineum</name>
    <dbReference type="NCBI Taxonomy" id="301880"/>
    <lineage>
        <taxon>Eukaryota</taxon>
        <taxon>Viridiplantae</taxon>
        <taxon>Streptophyta</taxon>
        <taxon>Embryophyta</taxon>
        <taxon>Tracheophyta</taxon>
        <taxon>Spermatophyta</taxon>
        <taxon>Magnoliopsida</taxon>
        <taxon>eudicotyledons</taxon>
        <taxon>Gunneridae</taxon>
        <taxon>Pentapetalae</taxon>
        <taxon>asterids</taxon>
        <taxon>campanulids</taxon>
        <taxon>Asterales</taxon>
        <taxon>Asteraceae</taxon>
        <taxon>Asteroideae</taxon>
        <taxon>Anthemideae</taxon>
        <taxon>Anthemidinae</taxon>
        <taxon>Tanacetum</taxon>
    </lineage>
</organism>
<dbReference type="PANTHER" id="PTHR48462">
    <property type="entry name" value="PROTEIN, PUTATIVE-RELATED"/>
    <property type="match status" value="1"/>
</dbReference>
<name>A0ABQ5HFA9_9ASTR</name>
<reference evidence="1" key="2">
    <citation type="submission" date="2022-01" db="EMBL/GenBank/DDBJ databases">
        <authorList>
            <person name="Yamashiro T."/>
            <person name="Shiraishi A."/>
            <person name="Satake H."/>
            <person name="Nakayama K."/>
        </authorList>
    </citation>
    <scope>NUCLEOTIDE SEQUENCE</scope>
</reference>
<protein>
    <recommendedName>
        <fullName evidence="3">Reverse transcriptase domain-containing protein</fullName>
    </recommendedName>
</protein>
<evidence type="ECO:0000313" key="1">
    <source>
        <dbReference type="EMBL" id="GJT86529.1"/>
    </source>
</evidence>
<feature type="non-terminal residue" evidence="1">
    <location>
        <position position="1"/>
    </location>
</feature>
<evidence type="ECO:0008006" key="3">
    <source>
        <dbReference type="Google" id="ProtNLM"/>
    </source>
</evidence>
<gene>
    <name evidence="1" type="ORF">Tco_1068246</name>
</gene>
<reference evidence="1" key="1">
    <citation type="journal article" date="2022" name="Int. J. Mol. Sci.">
        <title>Draft Genome of Tanacetum Coccineum: Genomic Comparison of Closely Related Tanacetum-Family Plants.</title>
        <authorList>
            <person name="Yamashiro T."/>
            <person name="Shiraishi A."/>
            <person name="Nakayama K."/>
            <person name="Satake H."/>
        </authorList>
    </citation>
    <scope>NUCLEOTIDE SEQUENCE</scope>
</reference>
<proteinExistence type="predicted"/>
<dbReference type="EMBL" id="BQNB010019555">
    <property type="protein sequence ID" value="GJT86529.1"/>
    <property type="molecule type" value="Genomic_DNA"/>
</dbReference>